<dbReference type="Proteomes" id="UP000264800">
    <property type="component" value="Unplaced"/>
</dbReference>
<dbReference type="SUPFAM" id="SSF52047">
    <property type="entry name" value="RNI-like"/>
    <property type="match status" value="1"/>
</dbReference>
<dbReference type="GeneTree" id="ENSGT01150000286911"/>
<evidence type="ECO:0008006" key="6">
    <source>
        <dbReference type="Google" id="ProtNLM"/>
    </source>
</evidence>
<feature type="transmembrane region" description="Helical" evidence="3">
    <location>
        <begin position="14"/>
        <end position="35"/>
    </location>
</feature>
<dbReference type="Ensembl" id="ENSKMAT00000022320.1">
    <property type="protein sequence ID" value="ENSKMAP00000022036.1"/>
    <property type="gene ID" value="ENSKMAG00000016372.1"/>
</dbReference>
<keyword evidence="2" id="KW-0677">Repeat</keyword>
<dbReference type="Gene3D" id="3.80.10.10">
    <property type="entry name" value="Ribonuclease Inhibitor"/>
    <property type="match status" value="1"/>
</dbReference>
<dbReference type="SMART" id="SM00368">
    <property type="entry name" value="LRR_RI"/>
    <property type="match status" value="4"/>
</dbReference>
<accession>A0A3Q3AZL4</accession>
<proteinExistence type="predicted"/>
<reference evidence="4" key="1">
    <citation type="submission" date="2025-08" db="UniProtKB">
        <authorList>
            <consortium name="Ensembl"/>
        </authorList>
    </citation>
    <scope>IDENTIFICATION</scope>
</reference>
<sequence length="220" mass="24631">MSPLKTNSVQFNNLVHISVLTCILLASAHTFFSLFRLEGCRLSEISCACLVSALKSNTSLLTELDLSRNHLSASGVKELCGFLESPNCRLEVLRLRGCWLSKVSWASLCSSLKCNPSHLTQLDLSKNPLSDSVVKELCGFLESPNGRLEVLRSVHCSCWRISMFVQLKPFTDTSEFIDLLIEKRLSPAVHPTSHDINSNILVYLAFHKKSHIFTLLFIHL</sequence>
<dbReference type="AlphaFoldDB" id="A0A3Q3AZL4"/>
<evidence type="ECO:0000256" key="1">
    <source>
        <dbReference type="ARBA" id="ARBA00022614"/>
    </source>
</evidence>
<keyword evidence="3" id="KW-1133">Transmembrane helix</keyword>
<protein>
    <recommendedName>
        <fullName evidence="6">NACHT LRR and PYD domain-containing protein</fullName>
    </recommendedName>
</protein>
<dbReference type="InterPro" id="IPR032675">
    <property type="entry name" value="LRR_dom_sf"/>
</dbReference>
<dbReference type="InterPro" id="IPR051261">
    <property type="entry name" value="NLR"/>
</dbReference>
<dbReference type="PANTHER" id="PTHR24106">
    <property type="entry name" value="NACHT, LRR AND CARD DOMAINS-CONTAINING"/>
    <property type="match status" value="1"/>
</dbReference>
<reference evidence="4" key="2">
    <citation type="submission" date="2025-09" db="UniProtKB">
        <authorList>
            <consortium name="Ensembl"/>
        </authorList>
    </citation>
    <scope>IDENTIFICATION</scope>
</reference>
<evidence type="ECO:0000256" key="2">
    <source>
        <dbReference type="ARBA" id="ARBA00022737"/>
    </source>
</evidence>
<keyword evidence="3" id="KW-0472">Membrane</keyword>
<name>A0A3Q3AZL4_KRYMA</name>
<evidence type="ECO:0000313" key="5">
    <source>
        <dbReference type="Proteomes" id="UP000264800"/>
    </source>
</evidence>
<dbReference type="Pfam" id="PF13516">
    <property type="entry name" value="LRR_6"/>
    <property type="match status" value="2"/>
</dbReference>
<keyword evidence="1" id="KW-0433">Leucine-rich repeat</keyword>
<organism evidence="4 5">
    <name type="scientific">Kryptolebias marmoratus</name>
    <name type="common">Mangrove killifish</name>
    <name type="synonym">Rivulus marmoratus</name>
    <dbReference type="NCBI Taxonomy" id="37003"/>
    <lineage>
        <taxon>Eukaryota</taxon>
        <taxon>Metazoa</taxon>
        <taxon>Chordata</taxon>
        <taxon>Craniata</taxon>
        <taxon>Vertebrata</taxon>
        <taxon>Euteleostomi</taxon>
        <taxon>Actinopterygii</taxon>
        <taxon>Neopterygii</taxon>
        <taxon>Teleostei</taxon>
        <taxon>Neoteleostei</taxon>
        <taxon>Acanthomorphata</taxon>
        <taxon>Ovalentaria</taxon>
        <taxon>Atherinomorphae</taxon>
        <taxon>Cyprinodontiformes</taxon>
        <taxon>Rivulidae</taxon>
        <taxon>Kryptolebias</taxon>
    </lineage>
</organism>
<dbReference type="InterPro" id="IPR001611">
    <property type="entry name" value="Leu-rich_rpt"/>
</dbReference>
<evidence type="ECO:0000313" key="4">
    <source>
        <dbReference type="Ensembl" id="ENSKMAP00000022036.1"/>
    </source>
</evidence>
<keyword evidence="3" id="KW-0812">Transmembrane</keyword>
<keyword evidence="5" id="KW-1185">Reference proteome</keyword>
<evidence type="ECO:0000256" key="3">
    <source>
        <dbReference type="SAM" id="Phobius"/>
    </source>
</evidence>